<accession>A0ABT2WZN9</accession>
<dbReference type="RefSeq" id="WP_263332942.1">
    <property type="nucleotide sequence ID" value="NZ_JAOVQO010000002.1"/>
</dbReference>
<keyword evidence="1" id="KW-0732">Signal</keyword>
<keyword evidence="3" id="KW-1185">Reference proteome</keyword>
<evidence type="ECO:0000313" key="3">
    <source>
        <dbReference type="Proteomes" id="UP001209535"/>
    </source>
</evidence>
<evidence type="ECO:0000256" key="1">
    <source>
        <dbReference type="SAM" id="SignalP"/>
    </source>
</evidence>
<feature type="chain" id="PRO_5047451123" evidence="1">
    <location>
        <begin position="26"/>
        <end position="124"/>
    </location>
</feature>
<proteinExistence type="predicted"/>
<sequence>MPIRLPCISAVLGLIGLVLAVPAHAQSRESRSPAAAAHIAATRPVSGPEVRSGFAYRATVEWIRPVTSFEGTGFGAPGRIDRRLTALFADELGNALIKQIRAGAELAVTPAAGQRLDLSVGLNF</sequence>
<name>A0ABT2WZN9_9RHOB</name>
<dbReference type="Proteomes" id="UP001209535">
    <property type="component" value="Unassembled WGS sequence"/>
</dbReference>
<dbReference type="EMBL" id="JAOVQO010000002">
    <property type="protein sequence ID" value="MCU9846890.1"/>
    <property type="molecule type" value="Genomic_DNA"/>
</dbReference>
<feature type="signal peptide" evidence="1">
    <location>
        <begin position="1"/>
        <end position="25"/>
    </location>
</feature>
<gene>
    <name evidence="2" type="ORF">OEZ60_02630</name>
</gene>
<evidence type="ECO:0000313" key="2">
    <source>
        <dbReference type="EMBL" id="MCU9846890.1"/>
    </source>
</evidence>
<protein>
    <submittedName>
        <fullName evidence="2">Uncharacterized protein</fullName>
    </submittedName>
</protein>
<comment type="caution">
    <text evidence="2">The sequence shown here is derived from an EMBL/GenBank/DDBJ whole genome shotgun (WGS) entry which is preliminary data.</text>
</comment>
<reference evidence="2 3" key="1">
    <citation type="submission" date="2022-10" db="EMBL/GenBank/DDBJ databases">
        <title>Defluviimonas sp. nov., isolated from ocean surface sediments.</title>
        <authorList>
            <person name="He W."/>
            <person name="Wang L."/>
            <person name="Zhang D.-F."/>
        </authorList>
    </citation>
    <scope>NUCLEOTIDE SEQUENCE [LARGE SCALE GENOMIC DNA]</scope>
    <source>
        <strain evidence="2 3">WL0024</strain>
    </source>
</reference>
<organism evidence="2 3">
    <name type="scientific">Albidovulum salinarum</name>
    <dbReference type="NCBI Taxonomy" id="2984153"/>
    <lineage>
        <taxon>Bacteria</taxon>
        <taxon>Pseudomonadati</taxon>
        <taxon>Pseudomonadota</taxon>
        <taxon>Alphaproteobacteria</taxon>
        <taxon>Rhodobacterales</taxon>
        <taxon>Paracoccaceae</taxon>
        <taxon>Albidovulum</taxon>
    </lineage>
</organism>